<dbReference type="InterPro" id="IPR058352">
    <property type="entry name" value="DUF8039"/>
</dbReference>
<keyword evidence="3" id="KW-1185">Reference proteome</keyword>
<accession>A0A2P5EAK2</accession>
<evidence type="ECO:0000259" key="1">
    <source>
        <dbReference type="Pfam" id="PF26133"/>
    </source>
</evidence>
<comment type="caution">
    <text evidence="2">The sequence shown here is derived from an EMBL/GenBank/DDBJ whole genome shotgun (WGS) entry which is preliminary data.</text>
</comment>
<organism evidence="2 3">
    <name type="scientific">Trema orientale</name>
    <name type="common">Charcoal tree</name>
    <name type="synonym">Celtis orientalis</name>
    <dbReference type="NCBI Taxonomy" id="63057"/>
    <lineage>
        <taxon>Eukaryota</taxon>
        <taxon>Viridiplantae</taxon>
        <taxon>Streptophyta</taxon>
        <taxon>Embryophyta</taxon>
        <taxon>Tracheophyta</taxon>
        <taxon>Spermatophyta</taxon>
        <taxon>Magnoliopsida</taxon>
        <taxon>eudicotyledons</taxon>
        <taxon>Gunneridae</taxon>
        <taxon>Pentapetalae</taxon>
        <taxon>rosids</taxon>
        <taxon>fabids</taxon>
        <taxon>Rosales</taxon>
        <taxon>Cannabaceae</taxon>
        <taxon>Trema</taxon>
    </lineage>
</organism>
<dbReference type="AlphaFoldDB" id="A0A2P5EAK2"/>
<dbReference type="EMBL" id="JXTC01000192">
    <property type="protein sequence ID" value="PON82561.1"/>
    <property type="molecule type" value="Genomic_DNA"/>
</dbReference>
<proteinExistence type="predicted"/>
<dbReference type="Proteomes" id="UP000237000">
    <property type="component" value="Unassembled WGS sequence"/>
</dbReference>
<name>A0A2P5EAK2_TREOI</name>
<reference evidence="3" key="1">
    <citation type="submission" date="2016-06" db="EMBL/GenBank/DDBJ databases">
        <title>Parallel loss of symbiosis genes in relatives of nitrogen-fixing non-legume Parasponia.</title>
        <authorList>
            <person name="Van Velzen R."/>
            <person name="Holmer R."/>
            <person name="Bu F."/>
            <person name="Rutten L."/>
            <person name="Van Zeijl A."/>
            <person name="Liu W."/>
            <person name="Santuari L."/>
            <person name="Cao Q."/>
            <person name="Sharma T."/>
            <person name="Shen D."/>
            <person name="Roswanjaya Y."/>
            <person name="Wardhani T."/>
            <person name="Kalhor M.S."/>
            <person name="Jansen J."/>
            <person name="Van den Hoogen J."/>
            <person name="Gungor B."/>
            <person name="Hartog M."/>
            <person name="Hontelez J."/>
            <person name="Verver J."/>
            <person name="Yang W.-C."/>
            <person name="Schijlen E."/>
            <person name="Repin R."/>
            <person name="Schilthuizen M."/>
            <person name="Schranz E."/>
            <person name="Heidstra R."/>
            <person name="Miyata K."/>
            <person name="Fedorova E."/>
            <person name="Kohlen W."/>
            <person name="Bisseling T."/>
            <person name="Smit S."/>
            <person name="Geurts R."/>
        </authorList>
    </citation>
    <scope>NUCLEOTIDE SEQUENCE [LARGE SCALE GENOMIC DNA]</scope>
    <source>
        <strain evidence="3">cv. RG33-2</strain>
    </source>
</reference>
<gene>
    <name evidence="2" type="ORF">TorRG33x02_216460</name>
</gene>
<dbReference type="Pfam" id="PF26133">
    <property type="entry name" value="DUF8039"/>
    <property type="match status" value="1"/>
</dbReference>
<protein>
    <recommendedName>
        <fullName evidence="1">DUF8039 domain-containing protein</fullName>
    </recommendedName>
</protein>
<feature type="domain" description="DUF8039" evidence="1">
    <location>
        <begin position="16"/>
        <end position="93"/>
    </location>
</feature>
<evidence type="ECO:0000313" key="3">
    <source>
        <dbReference type="Proteomes" id="UP000237000"/>
    </source>
</evidence>
<evidence type="ECO:0000313" key="2">
    <source>
        <dbReference type="EMBL" id="PON82561.1"/>
    </source>
</evidence>
<dbReference type="InParanoid" id="A0A2P5EAK2"/>
<sequence>MVNDIEENFANQLDEFMKLVGCTPCRLMVKQDIKIVATDFIVNTGATTIHGMDLGEDHVHVSIKKVFNNHAVLSIPIPSTDTFLVINAIDTLVP</sequence>